<dbReference type="SMART" id="SM00304">
    <property type="entry name" value="HAMP"/>
    <property type="match status" value="1"/>
</dbReference>
<feature type="domain" description="Methyl-accepting transducer" evidence="6">
    <location>
        <begin position="291"/>
        <end position="513"/>
    </location>
</feature>
<dbReference type="Pfam" id="PF00672">
    <property type="entry name" value="HAMP"/>
    <property type="match status" value="1"/>
</dbReference>
<keyword evidence="5" id="KW-0812">Transmembrane</keyword>
<dbReference type="PRINTS" id="PR00260">
    <property type="entry name" value="CHEMTRNSDUCR"/>
</dbReference>
<evidence type="ECO:0000256" key="4">
    <source>
        <dbReference type="SAM" id="Coils"/>
    </source>
</evidence>
<keyword evidence="4" id="KW-0175">Coiled coil</keyword>
<dbReference type="CDD" id="cd06225">
    <property type="entry name" value="HAMP"/>
    <property type="match status" value="1"/>
</dbReference>
<evidence type="ECO:0008006" key="10">
    <source>
        <dbReference type="Google" id="ProtNLM"/>
    </source>
</evidence>
<proteinExistence type="inferred from homology"/>
<gene>
    <name evidence="8" type="ORF">AU468_05855</name>
</gene>
<comment type="similarity">
    <text evidence="2">Belongs to the methyl-accepting chemotaxis (MCP) protein family.</text>
</comment>
<feature type="transmembrane region" description="Helical" evidence="5">
    <location>
        <begin position="126"/>
        <end position="148"/>
    </location>
</feature>
<keyword evidence="1" id="KW-0145">Chemotaxis</keyword>
<dbReference type="SUPFAM" id="SSF58104">
    <property type="entry name" value="Methyl-accepting chemotaxis protein (MCP) signaling domain"/>
    <property type="match status" value="1"/>
</dbReference>
<dbReference type="Proteomes" id="UP000237350">
    <property type="component" value="Unassembled WGS sequence"/>
</dbReference>
<dbReference type="InterPro" id="IPR051310">
    <property type="entry name" value="MCP_chemotaxis"/>
</dbReference>
<accession>A0A2S4JU74</accession>
<dbReference type="Gene3D" id="1.10.287.950">
    <property type="entry name" value="Methyl-accepting chemotaxis protein"/>
    <property type="match status" value="1"/>
</dbReference>
<organism evidence="8 9">
    <name type="scientific">Alkalispirochaeta sphaeroplastigenens</name>
    <dbReference type="NCBI Taxonomy" id="1187066"/>
    <lineage>
        <taxon>Bacteria</taxon>
        <taxon>Pseudomonadati</taxon>
        <taxon>Spirochaetota</taxon>
        <taxon>Spirochaetia</taxon>
        <taxon>Spirochaetales</taxon>
        <taxon>Spirochaetaceae</taxon>
        <taxon>Alkalispirochaeta</taxon>
    </lineage>
</organism>
<protein>
    <recommendedName>
        <fullName evidence="10">Chemotaxis protein</fullName>
    </recommendedName>
</protein>
<dbReference type="InterPro" id="IPR004090">
    <property type="entry name" value="Chemotax_Me-accpt_rcpt"/>
</dbReference>
<dbReference type="GO" id="GO:0004888">
    <property type="term" value="F:transmembrane signaling receptor activity"/>
    <property type="evidence" value="ECO:0007669"/>
    <property type="project" value="InterPro"/>
</dbReference>
<dbReference type="Gene3D" id="6.10.340.10">
    <property type="match status" value="1"/>
</dbReference>
<dbReference type="PROSITE" id="PS50885">
    <property type="entry name" value="HAMP"/>
    <property type="match status" value="1"/>
</dbReference>
<evidence type="ECO:0000313" key="9">
    <source>
        <dbReference type="Proteomes" id="UP000237350"/>
    </source>
</evidence>
<feature type="domain" description="HAMP" evidence="7">
    <location>
        <begin position="192"/>
        <end position="244"/>
    </location>
</feature>
<dbReference type="EMBL" id="LPWH01000055">
    <property type="protein sequence ID" value="POR03079.1"/>
    <property type="molecule type" value="Genomic_DNA"/>
</dbReference>
<dbReference type="AlphaFoldDB" id="A0A2S4JU74"/>
<name>A0A2S4JU74_9SPIO</name>
<dbReference type="Pfam" id="PF00015">
    <property type="entry name" value="MCPsignal"/>
    <property type="match status" value="1"/>
</dbReference>
<sequence length="580" mass="61982">MVRHPVTPLISLGCFIMAFLAVDRVRQRIDRSRGSDDPASCMAVIRDLRGVLLRFVAPSAVNIVAGPVFLTRIFFPHDPQLLASGVLVGTGLIALVILPLGIAISNRLERSADWFPVTARGRTISIGWKTAIVSLAPALVGALLVVGFNLDLGVAQARGLVDAGFRPMLFRNTVPVLFLAFGTIITSFQFYTTILRPLSSLLGAINAAATGDLTVRLQPGLRDEIGVALEAFNHMATSLNSSLGEIRSIVARVEESSGILLSSVRAMVEAVEQVVAHTASTRQQMETQVESVDQTSSSIEEIVSSVKSLDQAIESQASGVTESSAAIEEMISSVESLRRSNNRAETAVHELVQVAQGGKRSLDSALEEIHLLSDNSANLQQANKLIAEISARTNLLAMNAAIEAAHAGEAGLGFTVVAQEIRKLAEAAADQSKAIARNLKREIDIVGSVVETTRATAGSFSAILENVGSVSEIVGEIKRGMDEQSSAGTQIRSALVDINTITQRVHQGSREMTDGSSHILSAATSLSGISEEVREAMIRIDEGVAVMRRAITEIDSRTQATQEHLQDVVRDIEAYTLQKL</sequence>
<evidence type="ECO:0000256" key="5">
    <source>
        <dbReference type="SAM" id="Phobius"/>
    </source>
</evidence>
<evidence type="ECO:0000259" key="7">
    <source>
        <dbReference type="PROSITE" id="PS50885"/>
    </source>
</evidence>
<dbReference type="PROSITE" id="PS50111">
    <property type="entry name" value="CHEMOTAXIS_TRANSDUC_2"/>
    <property type="match status" value="1"/>
</dbReference>
<dbReference type="GO" id="GO:0005886">
    <property type="term" value="C:plasma membrane"/>
    <property type="evidence" value="ECO:0007669"/>
    <property type="project" value="TreeGrafter"/>
</dbReference>
<feature type="coiled-coil region" evidence="4">
    <location>
        <begin position="327"/>
        <end position="382"/>
    </location>
</feature>
<evidence type="ECO:0000256" key="1">
    <source>
        <dbReference type="ARBA" id="ARBA00022500"/>
    </source>
</evidence>
<dbReference type="PANTHER" id="PTHR43531:SF11">
    <property type="entry name" value="METHYL-ACCEPTING CHEMOTAXIS PROTEIN 3"/>
    <property type="match status" value="1"/>
</dbReference>
<comment type="caution">
    <text evidence="8">The sequence shown here is derived from an EMBL/GenBank/DDBJ whole genome shotgun (WGS) entry which is preliminary data.</text>
</comment>
<feature type="transmembrane region" description="Helical" evidence="5">
    <location>
        <begin position="81"/>
        <end position="105"/>
    </location>
</feature>
<keyword evidence="3" id="KW-0807">Transducer</keyword>
<keyword evidence="9" id="KW-1185">Reference proteome</keyword>
<dbReference type="GO" id="GO:0007165">
    <property type="term" value="P:signal transduction"/>
    <property type="evidence" value="ECO:0007669"/>
    <property type="project" value="UniProtKB-KW"/>
</dbReference>
<dbReference type="InterPro" id="IPR003660">
    <property type="entry name" value="HAMP_dom"/>
</dbReference>
<evidence type="ECO:0000256" key="2">
    <source>
        <dbReference type="ARBA" id="ARBA00029447"/>
    </source>
</evidence>
<evidence type="ECO:0000259" key="6">
    <source>
        <dbReference type="PROSITE" id="PS50111"/>
    </source>
</evidence>
<dbReference type="GO" id="GO:0006935">
    <property type="term" value="P:chemotaxis"/>
    <property type="evidence" value="ECO:0007669"/>
    <property type="project" value="UniProtKB-KW"/>
</dbReference>
<feature type="transmembrane region" description="Helical" evidence="5">
    <location>
        <begin position="168"/>
        <end position="191"/>
    </location>
</feature>
<reference evidence="9" key="1">
    <citation type="submission" date="2015-12" db="EMBL/GenBank/DDBJ databases">
        <authorList>
            <person name="Lodha T.D."/>
            <person name="Chintalapati S."/>
            <person name="Chintalapati V.R."/>
            <person name="Sravanthi T."/>
        </authorList>
    </citation>
    <scope>NUCLEOTIDE SEQUENCE [LARGE SCALE GENOMIC DNA]</scope>
    <source>
        <strain evidence="9">JC133</strain>
    </source>
</reference>
<keyword evidence="5" id="KW-1133">Transmembrane helix</keyword>
<dbReference type="PANTHER" id="PTHR43531">
    <property type="entry name" value="PROTEIN ICFG"/>
    <property type="match status" value="1"/>
</dbReference>
<evidence type="ECO:0000313" key="8">
    <source>
        <dbReference type="EMBL" id="POR03079.1"/>
    </source>
</evidence>
<keyword evidence="5" id="KW-0472">Membrane</keyword>
<feature type="transmembrane region" description="Helical" evidence="5">
    <location>
        <begin position="52"/>
        <end position="75"/>
    </location>
</feature>
<evidence type="ECO:0000256" key="3">
    <source>
        <dbReference type="PROSITE-ProRule" id="PRU00284"/>
    </source>
</evidence>
<dbReference type="SMART" id="SM00283">
    <property type="entry name" value="MA"/>
    <property type="match status" value="1"/>
</dbReference>
<dbReference type="InterPro" id="IPR004089">
    <property type="entry name" value="MCPsignal_dom"/>
</dbReference>
<feature type="transmembrane region" description="Helical" evidence="5">
    <location>
        <begin position="6"/>
        <end position="23"/>
    </location>
</feature>
<dbReference type="SUPFAM" id="SSF158472">
    <property type="entry name" value="HAMP domain-like"/>
    <property type="match status" value="1"/>
</dbReference>